<reference evidence="2" key="1">
    <citation type="submission" date="2021-03" db="EMBL/GenBank/DDBJ databases">
        <title>Revisited historic fungal species revealed as producer of novel bioactive compounds through whole genome sequencing and comparative genomics.</title>
        <authorList>
            <person name="Vignolle G.A."/>
            <person name="Hochenegger N."/>
            <person name="Mach R.L."/>
            <person name="Mach-Aigner A.R."/>
            <person name="Javad Rahimi M."/>
            <person name="Salim K.A."/>
            <person name="Chan C.M."/>
            <person name="Lim L.B.L."/>
            <person name="Cai F."/>
            <person name="Druzhinina I.S."/>
            <person name="U'Ren J.M."/>
            <person name="Derntl C."/>
        </authorList>
    </citation>
    <scope>NUCLEOTIDE SEQUENCE</scope>
    <source>
        <strain evidence="2">TUCIM 5799</strain>
    </source>
</reference>
<dbReference type="AlphaFoldDB" id="A0A9Q0AFK9"/>
<evidence type="ECO:0000256" key="1">
    <source>
        <dbReference type="SAM" id="SignalP"/>
    </source>
</evidence>
<sequence>MTNFLTTFVTILGLTSAIPVDQAHRLDARQTVVSDEFKAGNCAGSFWGAIYGPQTCAALKGDLNNDAICQVVGTLDGYAGDLASNFLHKSGHPANNQPHAISLQQLKFWRHLPYLYPRSDTFGKQFRELQVPRMGGIPDDVGLRLTTFAHVLRPGNPRHASSSFNFVLSASCNYANPNAFR</sequence>
<organism evidence="2 3">
    <name type="scientific">Neoarthrinium moseri</name>
    <dbReference type="NCBI Taxonomy" id="1658444"/>
    <lineage>
        <taxon>Eukaryota</taxon>
        <taxon>Fungi</taxon>
        <taxon>Dikarya</taxon>
        <taxon>Ascomycota</taxon>
        <taxon>Pezizomycotina</taxon>
        <taxon>Sordariomycetes</taxon>
        <taxon>Xylariomycetidae</taxon>
        <taxon>Amphisphaeriales</taxon>
        <taxon>Apiosporaceae</taxon>
        <taxon>Neoarthrinium</taxon>
    </lineage>
</organism>
<feature type="chain" id="PRO_5040398292" evidence="1">
    <location>
        <begin position="18"/>
        <end position="181"/>
    </location>
</feature>
<protein>
    <submittedName>
        <fullName evidence="2">Uncharacterized protein</fullName>
    </submittedName>
</protein>
<dbReference type="EMBL" id="JAFIMR010000086">
    <property type="protein sequence ID" value="KAI1848310.1"/>
    <property type="molecule type" value="Genomic_DNA"/>
</dbReference>
<evidence type="ECO:0000313" key="3">
    <source>
        <dbReference type="Proteomes" id="UP000829685"/>
    </source>
</evidence>
<keyword evidence="3" id="KW-1185">Reference proteome</keyword>
<name>A0A9Q0AFK9_9PEZI</name>
<accession>A0A9Q0AFK9</accession>
<gene>
    <name evidence="2" type="ORF">JX265_013812</name>
</gene>
<feature type="signal peptide" evidence="1">
    <location>
        <begin position="1"/>
        <end position="17"/>
    </location>
</feature>
<comment type="caution">
    <text evidence="2">The sequence shown here is derived from an EMBL/GenBank/DDBJ whole genome shotgun (WGS) entry which is preliminary data.</text>
</comment>
<evidence type="ECO:0000313" key="2">
    <source>
        <dbReference type="EMBL" id="KAI1848310.1"/>
    </source>
</evidence>
<proteinExistence type="predicted"/>
<keyword evidence="1" id="KW-0732">Signal</keyword>
<dbReference type="Proteomes" id="UP000829685">
    <property type="component" value="Unassembled WGS sequence"/>
</dbReference>